<protein>
    <recommendedName>
        <fullName evidence="3">CBM6 domain-containing protein</fullName>
    </recommendedName>
</protein>
<organism evidence="4 5">
    <name type="scientific">Candidatus Faeciplasma pullistercoris</name>
    <dbReference type="NCBI Taxonomy" id="2840800"/>
    <lineage>
        <taxon>Bacteria</taxon>
        <taxon>Bacillati</taxon>
        <taxon>Bacillota</taxon>
        <taxon>Clostridia</taxon>
        <taxon>Eubacteriales</taxon>
        <taxon>Oscillospiraceae</taxon>
        <taxon>Oscillospiraceae incertae sedis</taxon>
        <taxon>Candidatus Faeciplasma</taxon>
    </lineage>
</organism>
<feature type="chain" id="PRO_5038766738" description="CBM6 domain-containing protein" evidence="2">
    <location>
        <begin position="22"/>
        <end position="1267"/>
    </location>
</feature>
<accession>A0A9D1GUD0</accession>
<dbReference type="InterPro" id="IPR005084">
    <property type="entry name" value="CBM6"/>
</dbReference>
<keyword evidence="1" id="KW-0812">Transmembrane</keyword>
<evidence type="ECO:0000313" key="5">
    <source>
        <dbReference type="Proteomes" id="UP000824136"/>
    </source>
</evidence>
<proteinExistence type="predicted"/>
<dbReference type="Gene3D" id="2.60.120.260">
    <property type="entry name" value="Galactose-binding domain-like"/>
    <property type="match status" value="4"/>
</dbReference>
<feature type="transmembrane region" description="Helical" evidence="1">
    <location>
        <begin position="1237"/>
        <end position="1259"/>
    </location>
</feature>
<dbReference type="InterPro" id="IPR008979">
    <property type="entry name" value="Galactose-bd-like_sf"/>
</dbReference>
<sequence length="1267" mass="138678">MTKKSKLMLKLTALSAAAVLAFGLLPASSIGGVLKAAENAEAATLTVDLNPKASTGDIVHGAAGFLYGVSSEGVPTTNTIVPLKSKILVTKGAVGTEHPYGDALDVAKTFLESGGQQVQMYNSNYYGVFGVTATMDRYCKDLVNYICPAVVAWKEAWNEEHGTPDDPKDAIGAVIDIDEAIVYVPINEGTPAGFDFSLSWRKYCEAIRSVDPGAHIAGPNSFYYDLAFTAGQNMESFIQYCADYNCVPDVITWHELETSCLKDMSNHMERFKEVWEKTDWTLYNEANGTEGIPEIPQVCFNEYAEMAYCGVPGRLVNWISRIEDEKVTGCLPFWHQANNLNDLAASANEGNGAWWLYKWYGDMSGVTQTVESSTEYDLLYGVSTMDESKKLSTTLFGGFTGDVTVKLENVTKTKAFRGADKVHIRVEETMFTGFHGALDEPPVIIEGTYEVASDGSVSVTVEGTRFENAYRLTVVQATDDEVAGEVTYSSSGDVYEAEDADTSLLASKTDANTSPYYYMSQSGEFARAVDMPSGAELTYTIDIDEDGLYRLDFVYGNGQGTDRGNMATHDPVNVTQSFSLDGGEAVDEVMKSTLWQTMTGIKSIYYDLDKGEHTIKIVSGEGIGNGMVYHDFLRVTYIGEYGGGVPEYSKTFEAEQGDFNKLVGNEDSTVLTETKLEGYSGSGYITGLADRSVPEGGGVRFTVVVPESAMYDFTLGVHSEEGAKVNIYVGNTAVTLDNIVTTIDVGASQDWQNVGAVIFLEKGINVVDIDGTAELDYMRLSAGDYLDASTVFEAEDCIPSELKDSIEVLDSDGASGGKYVAGMAGSYETPDYLELIYNAPKAGTYALTVYHSNEDIAGTHGYNIKIIDKYAVFEVNGESMSPQFDVQDIPEDTRTVYYFVDCGDHDPSTVSEGDEFGILNTVTDRIYGEDETGYSWGVEILLDNEYESSSGVAGDKAVYTTYQRTLTENVKDGQRKESTFRYAHNQYEDGIDPRYVAYKFELDPGKYDVTVGFSNTWGNGSEPTLHLISDGIDEVTEEVVLGNGEQLERSVAVDLSGAELNENGRAELVVKATTDTPSVQVTYIIIREYVEPTEAEENIYVMPNGTQSIDISQNLPEDVYVGELAEDVIWIMDFRSVKNETNRYFFRNSFSDDTFDEKTIYVDLVEGENTIKIFNDNSWNVTFGGSTETPATEYLENYTPNFDKFVITPVSLNDPGELPEYSLLNQRPEADSDGVPVAAATAGIVILVAAAVILITVAARSRKKTSK</sequence>
<reference evidence="4" key="2">
    <citation type="journal article" date="2021" name="PeerJ">
        <title>Extensive microbial diversity within the chicken gut microbiome revealed by metagenomics and culture.</title>
        <authorList>
            <person name="Gilroy R."/>
            <person name="Ravi A."/>
            <person name="Getino M."/>
            <person name="Pursley I."/>
            <person name="Horton D.L."/>
            <person name="Alikhan N.F."/>
            <person name="Baker D."/>
            <person name="Gharbi K."/>
            <person name="Hall N."/>
            <person name="Watson M."/>
            <person name="Adriaenssens E.M."/>
            <person name="Foster-Nyarko E."/>
            <person name="Jarju S."/>
            <person name="Secka A."/>
            <person name="Antonio M."/>
            <person name="Oren A."/>
            <person name="Chaudhuri R.R."/>
            <person name="La Ragione R."/>
            <person name="Hildebrand F."/>
            <person name="Pallen M.J."/>
        </authorList>
    </citation>
    <scope>NUCLEOTIDE SEQUENCE</scope>
    <source>
        <strain evidence="4">CHK33-4379</strain>
    </source>
</reference>
<reference evidence="4" key="1">
    <citation type="submission" date="2020-10" db="EMBL/GenBank/DDBJ databases">
        <authorList>
            <person name="Gilroy R."/>
        </authorList>
    </citation>
    <scope>NUCLEOTIDE SEQUENCE</scope>
    <source>
        <strain evidence="4">CHK33-4379</strain>
    </source>
</reference>
<evidence type="ECO:0000259" key="3">
    <source>
        <dbReference type="PROSITE" id="PS51175"/>
    </source>
</evidence>
<evidence type="ECO:0000256" key="1">
    <source>
        <dbReference type="SAM" id="Phobius"/>
    </source>
</evidence>
<dbReference type="SUPFAM" id="SSF49785">
    <property type="entry name" value="Galactose-binding domain-like"/>
    <property type="match status" value="1"/>
</dbReference>
<gene>
    <name evidence="4" type="ORF">IAC39_05115</name>
</gene>
<feature type="domain" description="CBM6" evidence="3">
    <location>
        <begin position="650"/>
        <end position="789"/>
    </location>
</feature>
<comment type="caution">
    <text evidence="4">The sequence shown here is derived from an EMBL/GenBank/DDBJ whole genome shotgun (WGS) entry which is preliminary data.</text>
</comment>
<dbReference type="InterPro" id="IPR017853">
    <property type="entry name" value="GH"/>
</dbReference>
<dbReference type="GO" id="GO:0030246">
    <property type="term" value="F:carbohydrate binding"/>
    <property type="evidence" value="ECO:0007669"/>
    <property type="project" value="InterPro"/>
</dbReference>
<dbReference type="Proteomes" id="UP000824136">
    <property type="component" value="Unassembled WGS sequence"/>
</dbReference>
<dbReference type="AlphaFoldDB" id="A0A9D1GUD0"/>
<dbReference type="PROSITE" id="PS51175">
    <property type="entry name" value="CBM6"/>
    <property type="match status" value="1"/>
</dbReference>
<dbReference type="SUPFAM" id="SSF51445">
    <property type="entry name" value="(Trans)glycosidases"/>
    <property type="match status" value="1"/>
</dbReference>
<keyword evidence="1" id="KW-0472">Membrane</keyword>
<dbReference type="EMBL" id="DVLL01000019">
    <property type="protein sequence ID" value="HIT59067.1"/>
    <property type="molecule type" value="Genomic_DNA"/>
</dbReference>
<keyword evidence="1" id="KW-1133">Transmembrane helix</keyword>
<keyword evidence="2" id="KW-0732">Signal</keyword>
<feature type="signal peptide" evidence="2">
    <location>
        <begin position="1"/>
        <end position="21"/>
    </location>
</feature>
<dbReference type="CDD" id="cd02795">
    <property type="entry name" value="CBM6-CBM35-CBM36_like"/>
    <property type="match status" value="1"/>
</dbReference>
<name>A0A9D1GUD0_9FIRM</name>
<evidence type="ECO:0000313" key="4">
    <source>
        <dbReference type="EMBL" id="HIT59067.1"/>
    </source>
</evidence>
<evidence type="ECO:0000256" key="2">
    <source>
        <dbReference type="SAM" id="SignalP"/>
    </source>
</evidence>
<dbReference type="Gene3D" id="3.20.20.80">
    <property type="entry name" value="Glycosidases"/>
    <property type="match status" value="1"/>
</dbReference>